<gene>
    <name evidence="2" type="ORF">AFUS01_LOCUS47245</name>
</gene>
<protein>
    <submittedName>
        <fullName evidence="2">Uncharacterized protein</fullName>
    </submittedName>
</protein>
<dbReference type="Proteomes" id="UP000708208">
    <property type="component" value="Unassembled WGS sequence"/>
</dbReference>
<evidence type="ECO:0000313" key="2">
    <source>
        <dbReference type="EMBL" id="CAG7838258.1"/>
    </source>
</evidence>
<evidence type="ECO:0000256" key="1">
    <source>
        <dbReference type="SAM" id="Coils"/>
    </source>
</evidence>
<accession>A0A8J2PNZ1</accession>
<dbReference type="AlphaFoldDB" id="A0A8J2PNZ1"/>
<evidence type="ECO:0000313" key="3">
    <source>
        <dbReference type="Proteomes" id="UP000708208"/>
    </source>
</evidence>
<proteinExistence type="predicted"/>
<organism evidence="2 3">
    <name type="scientific">Allacma fusca</name>
    <dbReference type="NCBI Taxonomy" id="39272"/>
    <lineage>
        <taxon>Eukaryota</taxon>
        <taxon>Metazoa</taxon>
        <taxon>Ecdysozoa</taxon>
        <taxon>Arthropoda</taxon>
        <taxon>Hexapoda</taxon>
        <taxon>Collembola</taxon>
        <taxon>Symphypleona</taxon>
        <taxon>Sminthuridae</taxon>
        <taxon>Allacma</taxon>
    </lineage>
</organism>
<sequence>MRTTITLLYSLSIDSSVVISAFQFLNTGLMASKKMKIQTCKARVTGAEQRLLLQFETSTSNLIRSVNQLVQNGEVVENVLEELQSKLMTLKDRVPAGATEATFLSPRVLEKKDLQQLRQDGVQNTNCRVFKSLCLLESQGFVEGGPPNLLIFLGKFLIVHHGEEISVRIGFCWPEPVVFLMCFPFREDKEENFFGDMQVKLRFLDDSGNERLEKSISVAAFNGSCSFSPSATNIEHLNYKCFYSLQLEIECVWMLEMERTSETKNTDVSESEQCNDLGTAAEQDMVFEPTDAKKIHLEKQNICTENVVKREILPETSASQEQVVERTAKQNVPFGCNLAQEINHAPSTTSSEQEVPAVASITGRKTPEIVSENPVTKNPLLFKLTPGGIAAVKSWACKSDTEFWSQDIPVNLEILHFAHRVQMPELIKHVLKNLESVEEKRFTFEFAMDVLAAAEMYRVEMPELMHRTAHFILDKER</sequence>
<name>A0A8J2PNZ1_9HEXA</name>
<dbReference type="EMBL" id="CAJVCH010571684">
    <property type="protein sequence ID" value="CAG7838258.1"/>
    <property type="molecule type" value="Genomic_DNA"/>
</dbReference>
<keyword evidence="3" id="KW-1185">Reference proteome</keyword>
<keyword evidence="1" id="KW-0175">Coiled coil</keyword>
<comment type="caution">
    <text evidence="2">The sequence shown here is derived from an EMBL/GenBank/DDBJ whole genome shotgun (WGS) entry which is preliminary data.</text>
</comment>
<reference evidence="2" key="1">
    <citation type="submission" date="2021-06" db="EMBL/GenBank/DDBJ databases">
        <authorList>
            <person name="Hodson N. C."/>
            <person name="Mongue J. A."/>
            <person name="Jaron S. K."/>
        </authorList>
    </citation>
    <scope>NUCLEOTIDE SEQUENCE</scope>
</reference>
<feature type="coiled-coil region" evidence="1">
    <location>
        <begin position="66"/>
        <end position="93"/>
    </location>
</feature>